<dbReference type="AlphaFoldDB" id="A0A2N7LH61"/>
<keyword evidence="1" id="KW-0472">Membrane</keyword>
<evidence type="ECO:0008006" key="4">
    <source>
        <dbReference type="Google" id="ProtNLM"/>
    </source>
</evidence>
<sequence length="135" mass="15016">MLSVAIGVISAALLMAMKSLVLAMFFHNDLPSAAEQMTTGLYDIMAASLIIKSLSMMLIVGILRAGGDARFCLITDVLAQWVFLLPCAYWLTHVLHVDPIYLFGLVLLEEGIKVLICFWRLNSNRWVRNLAEGMN</sequence>
<feature type="transmembrane region" description="Helical" evidence="1">
    <location>
        <begin position="71"/>
        <end position="94"/>
    </location>
</feature>
<dbReference type="EMBL" id="MDAL01000002">
    <property type="protein sequence ID" value="PMN94892.1"/>
    <property type="molecule type" value="Genomic_DNA"/>
</dbReference>
<evidence type="ECO:0000313" key="3">
    <source>
        <dbReference type="Proteomes" id="UP000235387"/>
    </source>
</evidence>
<evidence type="ECO:0000256" key="1">
    <source>
        <dbReference type="SAM" id="Phobius"/>
    </source>
</evidence>
<evidence type="ECO:0000313" key="2">
    <source>
        <dbReference type="EMBL" id="PMN94892.1"/>
    </source>
</evidence>
<accession>A0A2N7LH61</accession>
<feature type="transmembrane region" description="Helical" evidence="1">
    <location>
        <begin position="39"/>
        <end position="59"/>
    </location>
</feature>
<dbReference type="PANTHER" id="PTHR42925">
    <property type="entry name" value="MULTIDRUG AND TOXIN EFFLUX PROTEIN MATE FAMILY"/>
    <property type="match status" value="1"/>
</dbReference>
<proteinExistence type="predicted"/>
<dbReference type="Proteomes" id="UP000235387">
    <property type="component" value="Unassembled WGS sequence"/>
</dbReference>
<feature type="transmembrane region" description="Helical" evidence="1">
    <location>
        <begin position="100"/>
        <end position="119"/>
    </location>
</feature>
<gene>
    <name evidence="2" type="ORF">BCT23_02345</name>
</gene>
<comment type="caution">
    <text evidence="2">The sequence shown here is derived from an EMBL/GenBank/DDBJ whole genome shotgun (WGS) entry which is preliminary data.</text>
</comment>
<name>A0A2N7LH61_9GAMM</name>
<organism evidence="2 3">
    <name type="scientific">Enterovibrio norvegicus</name>
    <dbReference type="NCBI Taxonomy" id="188144"/>
    <lineage>
        <taxon>Bacteria</taxon>
        <taxon>Pseudomonadati</taxon>
        <taxon>Pseudomonadota</taxon>
        <taxon>Gammaproteobacteria</taxon>
        <taxon>Vibrionales</taxon>
        <taxon>Vibrionaceae</taxon>
        <taxon>Enterovibrio</taxon>
    </lineage>
</organism>
<reference evidence="3" key="1">
    <citation type="submission" date="2016-07" db="EMBL/GenBank/DDBJ databases">
        <title>Nontailed viruses are major unrecognized killers of bacteria in the ocean.</title>
        <authorList>
            <person name="Kauffman K."/>
            <person name="Hussain F."/>
            <person name="Yang J."/>
            <person name="Arevalo P."/>
            <person name="Brown J."/>
            <person name="Cutler M."/>
            <person name="Kelly L."/>
            <person name="Polz M.F."/>
        </authorList>
    </citation>
    <scope>NUCLEOTIDE SEQUENCE [LARGE SCALE GENOMIC DNA]</scope>
    <source>
        <strain evidence="3">10N.261.45.A10</strain>
    </source>
</reference>
<keyword evidence="1" id="KW-1133">Transmembrane helix</keyword>
<protein>
    <recommendedName>
        <fullName evidence="4">Na(+)/drug antiporter</fullName>
    </recommendedName>
</protein>
<dbReference type="InterPro" id="IPR047135">
    <property type="entry name" value="YsiQ"/>
</dbReference>
<keyword evidence="1" id="KW-0812">Transmembrane</keyword>
<dbReference type="PANTHER" id="PTHR42925:SF2">
    <property type="entry name" value="NA+ DRIVEN MULTIDRUG EFFLUX PUMP"/>
    <property type="match status" value="1"/>
</dbReference>